<dbReference type="Pfam" id="PF12796">
    <property type="entry name" value="Ank_2"/>
    <property type="match status" value="1"/>
</dbReference>
<dbReference type="PROSITE" id="PS50088">
    <property type="entry name" value="ANK_REPEAT"/>
    <property type="match status" value="1"/>
</dbReference>
<dbReference type="EMBL" id="CDMZ01001020">
    <property type="protein sequence ID" value="CEM25829.1"/>
    <property type="molecule type" value="Genomic_DNA"/>
</dbReference>
<evidence type="ECO:0000256" key="2">
    <source>
        <dbReference type="ARBA" id="ARBA00023043"/>
    </source>
</evidence>
<dbReference type="SMART" id="SM00248">
    <property type="entry name" value="ANK"/>
    <property type="match status" value="2"/>
</dbReference>
<evidence type="ECO:0000313" key="4">
    <source>
        <dbReference type="EMBL" id="CEM25829.1"/>
    </source>
</evidence>
<gene>
    <name evidence="4" type="ORF">Cvel_20945</name>
</gene>
<dbReference type="PANTHER" id="PTHR24171:SF9">
    <property type="entry name" value="ANKYRIN REPEAT DOMAIN-CONTAINING PROTEIN 39"/>
    <property type="match status" value="1"/>
</dbReference>
<keyword evidence="1" id="KW-0677">Repeat</keyword>
<organism evidence="4">
    <name type="scientific">Chromera velia CCMP2878</name>
    <dbReference type="NCBI Taxonomy" id="1169474"/>
    <lineage>
        <taxon>Eukaryota</taxon>
        <taxon>Sar</taxon>
        <taxon>Alveolata</taxon>
        <taxon>Colpodellida</taxon>
        <taxon>Chromeraceae</taxon>
        <taxon>Chromera</taxon>
    </lineage>
</organism>
<protein>
    <submittedName>
        <fullName evidence="4">Uncharacterized protein</fullName>
    </submittedName>
</protein>
<dbReference type="SUPFAM" id="SSF48403">
    <property type="entry name" value="Ankyrin repeat"/>
    <property type="match status" value="1"/>
</dbReference>
<dbReference type="Gene3D" id="1.25.40.20">
    <property type="entry name" value="Ankyrin repeat-containing domain"/>
    <property type="match status" value="1"/>
</dbReference>
<name>A0A0G4G9Y1_9ALVE</name>
<sequence length="93" mass="10314">MDAEKGRQLWEAARKSDMDGIRRLLQEGAPVNWTGDWGGWTPLHLAARNENGTPEMVEALVRAGAEVHAKTNDGETPLHSEPRRTLRLLCGRG</sequence>
<dbReference type="InterPro" id="IPR002110">
    <property type="entry name" value="Ankyrin_rpt"/>
</dbReference>
<dbReference type="PRINTS" id="PR01415">
    <property type="entry name" value="ANKYRIN"/>
</dbReference>
<dbReference type="InterPro" id="IPR036770">
    <property type="entry name" value="Ankyrin_rpt-contain_sf"/>
</dbReference>
<dbReference type="PROSITE" id="PS50297">
    <property type="entry name" value="ANK_REP_REGION"/>
    <property type="match status" value="1"/>
</dbReference>
<reference evidence="4" key="1">
    <citation type="submission" date="2014-11" db="EMBL/GenBank/DDBJ databases">
        <authorList>
            <person name="Otto D Thomas"/>
            <person name="Naeem Raeece"/>
        </authorList>
    </citation>
    <scope>NUCLEOTIDE SEQUENCE</scope>
</reference>
<dbReference type="PANTHER" id="PTHR24171">
    <property type="entry name" value="ANKYRIN REPEAT DOMAIN-CONTAINING PROTEIN 39-RELATED"/>
    <property type="match status" value="1"/>
</dbReference>
<evidence type="ECO:0000256" key="3">
    <source>
        <dbReference type="PROSITE-ProRule" id="PRU00023"/>
    </source>
</evidence>
<keyword evidence="2 3" id="KW-0040">ANK repeat</keyword>
<dbReference type="VEuPathDB" id="CryptoDB:Cvel_20945"/>
<dbReference type="AlphaFoldDB" id="A0A0G4G9Y1"/>
<feature type="repeat" description="ANK" evidence="3">
    <location>
        <begin position="38"/>
        <end position="72"/>
    </location>
</feature>
<proteinExistence type="predicted"/>
<evidence type="ECO:0000256" key="1">
    <source>
        <dbReference type="ARBA" id="ARBA00022737"/>
    </source>
</evidence>
<accession>A0A0G4G9Y1</accession>